<dbReference type="GO" id="GO:0003735">
    <property type="term" value="F:structural constituent of ribosome"/>
    <property type="evidence" value="ECO:0007669"/>
    <property type="project" value="InterPro"/>
</dbReference>
<comment type="similarity">
    <text evidence="1">Belongs to the bacterial ribosomal protein bL28 family.</text>
</comment>
<evidence type="ECO:0000313" key="6">
    <source>
        <dbReference type="EMBL" id="GMM33404.1"/>
    </source>
</evidence>
<dbReference type="SUPFAM" id="SSF143800">
    <property type="entry name" value="L28p-like"/>
    <property type="match status" value="1"/>
</dbReference>
<name>A0AAV5QGA6_9ASCO</name>
<dbReference type="EMBL" id="BTFZ01000001">
    <property type="protein sequence ID" value="GMM33404.1"/>
    <property type="molecule type" value="Genomic_DNA"/>
</dbReference>
<reference evidence="6 7" key="1">
    <citation type="journal article" date="2023" name="Elife">
        <title>Identification of key yeast species and microbe-microbe interactions impacting larval growth of Drosophila in the wild.</title>
        <authorList>
            <person name="Mure A."/>
            <person name="Sugiura Y."/>
            <person name="Maeda R."/>
            <person name="Honda K."/>
            <person name="Sakurai N."/>
            <person name="Takahashi Y."/>
            <person name="Watada M."/>
            <person name="Katoh T."/>
            <person name="Gotoh A."/>
            <person name="Gotoh Y."/>
            <person name="Taniguchi I."/>
            <person name="Nakamura K."/>
            <person name="Hayashi T."/>
            <person name="Katayama T."/>
            <person name="Uemura T."/>
            <person name="Hattori Y."/>
        </authorList>
    </citation>
    <scope>NUCLEOTIDE SEQUENCE [LARGE SCALE GENOMIC DNA]</scope>
    <source>
        <strain evidence="6 7">SC-9</strain>
    </source>
</reference>
<dbReference type="InterPro" id="IPR026569">
    <property type="entry name" value="Ribosomal_bL28"/>
</dbReference>
<dbReference type="RefSeq" id="XP_064850404.1">
    <property type="nucleotide sequence ID" value="XM_064994332.1"/>
</dbReference>
<dbReference type="HAMAP" id="MF_00373">
    <property type="entry name" value="Ribosomal_bL28"/>
    <property type="match status" value="1"/>
</dbReference>
<dbReference type="GeneID" id="90071383"/>
<evidence type="ECO:0000256" key="4">
    <source>
        <dbReference type="ARBA" id="ARBA00035269"/>
    </source>
</evidence>
<dbReference type="GO" id="GO:0005762">
    <property type="term" value="C:mitochondrial large ribosomal subunit"/>
    <property type="evidence" value="ECO:0007669"/>
    <property type="project" value="TreeGrafter"/>
</dbReference>
<comment type="caution">
    <text evidence="6">The sequence shown here is derived from an EMBL/GenBank/DDBJ whole genome shotgun (WGS) entry which is preliminary data.</text>
</comment>
<evidence type="ECO:0000256" key="3">
    <source>
        <dbReference type="ARBA" id="ARBA00023274"/>
    </source>
</evidence>
<protein>
    <recommendedName>
        <fullName evidence="4">Large ribosomal subunit protein bL28m</fullName>
    </recommendedName>
</protein>
<comment type="function">
    <text evidence="5">Component of the mitochondrial ribosome (mitoribosome), a dedicated translation machinery responsible for the synthesis of mitochondrial genome-encoded proteins, including at least some of the essential transmembrane subunits of the mitochondrial respiratory chain. The mitoribosomes are attached to the mitochondrial inner membrane and translation products are cotranslationally integrated into the membrane.</text>
</comment>
<sequence>MLSGLAKIFPSTLRGTFQFSTSSVVSREWKTIEARRVAKVELPNLGEKIPAGLYIPKEKPEFPEYKYGESRIFKRSNKGLFGGRFLQFGNQISEKSKHKTRRTWQLNIMKKKFWSEALQRTIRINVATKVLRTITKEGGIDNYLTKDKPARIKELGPSGWKLRFRVLMKRAEAENPKKNYLETVQVGDKEIPVYFKVEDQKITVGRRKLLKTIYGLELESNTELSFRDFMLKYRDEPVEKLLQQLQSLNYDVAQITV</sequence>
<dbReference type="InterPro" id="IPR034704">
    <property type="entry name" value="Ribosomal_bL28/bL31-like_sf"/>
</dbReference>
<evidence type="ECO:0000256" key="5">
    <source>
        <dbReference type="ARBA" id="ARBA00037226"/>
    </source>
</evidence>
<accession>A0AAV5QGA6</accession>
<dbReference type="PANTHER" id="PTHR13528">
    <property type="entry name" value="39S RIBOSOMAL PROTEIN L28, MITOCHONDRIAL"/>
    <property type="match status" value="1"/>
</dbReference>
<evidence type="ECO:0000313" key="7">
    <source>
        <dbReference type="Proteomes" id="UP001360560"/>
    </source>
</evidence>
<keyword evidence="2 6" id="KW-0689">Ribosomal protein</keyword>
<dbReference type="AlphaFoldDB" id="A0AAV5QGA6"/>
<evidence type="ECO:0000256" key="2">
    <source>
        <dbReference type="ARBA" id="ARBA00022980"/>
    </source>
</evidence>
<dbReference type="Proteomes" id="UP001360560">
    <property type="component" value="Unassembled WGS sequence"/>
</dbReference>
<dbReference type="PANTHER" id="PTHR13528:SF2">
    <property type="entry name" value="LARGE RIBOSOMAL SUBUNIT PROTEIN BL28M"/>
    <property type="match status" value="1"/>
</dbReference>
<keyword evidence="3" id="KW-0687">Ribonucleoprotein</keyword>
<organism evidence="6 7">
    <name type="scientific">Saccharomycopsis crataegensis</name>
    <dbReference type="NCBI Taxonomy" id="43959"/>
    <lineage>
        <taxon>Eukaryota</taxon>
        <taxon>Fungi</taxon>
        <taxon>Dikarya</taxon>
        <taxon>Ascomycota</taxon>
        <taxon>Saccharomycotina</taxon>
        <taxon>Saccharomycetes</taxon>
        <taxon>Saccharomycopsidaceae</taxon>
        <taxon>Saccharomycopsis</taxon>
    </lineage>
</organism>
<proteinExistence type="inferred from homology"/>
<gene>
    <name evidence="6" type="ORF">DASC09_007290</name>
</gene>
<keyword evidence="7" id="KW-1185">Reference proteome</keyword>
<evidence type="ECO:0000256" key="1">
    <source>
        <dbReference type="ARBA" id="ARBA00008760"/>
    </source>
</evidence>
<dbReference type="Gene3D" id="2.30.170.40">
    <property type="entry name" value="Ribosomal protein L28/L24"/>
    <property type="match status" value="1"/>
</dbReference>
<dbReference type="Pfam" id="PF00830">
    <property type="entry name" value="Ribosomal_L28"/>
    <property type="match status" value="1"/>
</dbReference>
<dbReference type="InterPro" id="IPR037147">
    <property type="entry name" value="Ribosomal_bL28_sf"/>
</dbReference>
<dbReference type="FunFam" id="2.30.170.40:FF:000003">
    <property type="entry name" value="54S ribosomal protein L24"/>
    <property type="match status" value="1"/>
</dbReference>